<sequence length="208" mass="22452">MNRPVTASYLRAPMSVRPVVSLTGLSRKPWRSGPGQSLGWGELVAVRVEGAAADREADRLDGERVGAVQVGDKVGEVGAAGAQGDRAEVSANLTRLISTERANGLKRHNRTDGSRVHVILTTIPPLGLAANDPRETHRRNLNQALLANSTDYDADHVVDYDAAVRDTTNPNQLAPQYLTNGTPNDTYHNQLAQYLADAVNDFPPRAEL</sequence>
<dbReference type="EMBL" id="HE804045">
    <property type="protein sequence ID" value="CCH29427.1"/>
    <property type="molecule type" value="Genomic_DNA"/>
</dbReference>
<dbReference type="STRING" id="1179773.BN6_21050"/>
<dbReference type="eggNOG" id="COG2755">
    <property type="taxonomic scope" value="Bacteria"/>
</dbReference>
<evidence type="ECO:0000313" key="1">
    <source>
        <dbReference type="EMBL" id="CCH29427.1"/>
    </source>
</evidence>
<keyword evidence="2" id="KW-1185">Reference proteome</keyword>
<name>K0JV89_SACES</name>
<dbReference type="InterPro" id="IPR036514">
    <property type="entry name" value="SGNH_hydro_sf"/>
</dbReference>
<organism evidence="1 2">
    <name type="scientific">Saccharothrix espanaensis (strain ATCC 51144 / DSM 44229 / JCM 9112 / NBRC 15066 / NRRL 15764)</name>
    <dbReference type="NCBI Taxonomy" id="1179773"/>
    <lineage>
        <taxon>Bacteria</taxon>
        <taxon>Bacillati</taxon>
        <taxon>Actinomycetota</taxon>
        <taxon>Actinomycetes</taxon>
        <taxon>Pseudonocardiales</taxon>
        <taxon>Pseudonocardiaceae</taxon>
        <taxon>Saccharothrix</taxon>
    </lineage>
</organism>
<protein>
    <submittedName>
        <fullName evidence="1">Uncharacterized protein</fullName>
    </submittedName>
</protein>
<accession>K0JV89</accession>
<dbReference type="SUPFAM" id="SSF52266">
    <property type="entry name" value="SGNH hydrolase"/>
    <property type="match status" value="1"/>
</dbReference>
<dbReference type="PATRIC" id="fig|1179773.3.peg.2103"/>
<dbReference type="AlphaFoldDB" id="K0JV89"/>
<gene>
    <name evidence="1" type="ordered locus">BN6_21050</name>
</gene>
<proteinExistence type="predicted"/>
<evidence type="ECO:0000313" key="2">
    <source>
        <dbReference type="Proteomes" id="UP000006281"/>
    </source>
</evidence>
<dbReference type="Proteomes" id="UP000006281">
    <property type="component" value="Chromosome"/>
</dbReference>
<reference evidence="1 2" key="1">
    <citation type="journal article" date="2012" name="BMC Genomics">
        <title>Complete genome sequence of Saccharothrix espanaensis DSM 44229T and comparison to the other completely sequenced Pseudonocardiaceae.</title>
        <authorList>
            <person name="Strobel T."/>
            <person name="Al-Dilaimi A."/>
            <person name="Blom J."/>
            <person name="Gessner A."/>
            <person name="Kalinowski J."/>
            <person name="Luzhetska M."/>
            <person name="Puhler A."/>
            <person name="Szczepanowski R."/>
            <person name="Bechthold A."/>
            <person name="Ruckert C."/>
        </authorList>
    </citation>
    <scope>NUCLEOTIDE SEQUENCE [LARGE SCALE GENOMIC DNA]</scope>
    <source>
        <strain evidence="2">ATCC 51144 / DSM 44229 / JCM 9112 / NBRC 15066 / NRRL 15764</strain>
    </source>
</reference>
<dbReference type="Gene3D" id="3.40.50.1110">
    <property type="entry name" value="SGNH hydrolase"/>
    <property type="match status" value="1"/>
</dbReference>
<dbReference type="HOGENOM" id="CLU_1320137_0_0_11"/>
<dbReference type="KEGG" id="sesp:BN6_21050"/>